<dbReference type="InterPro" id="IPR011333">
    <property type="entry name" value="SKP1/BTB/POZ_sf"/>
</dbReference>
<proteinExistence type="predicted"/>
<name>A0A9N9NMX6_9GLOM</name>
<feature type="domain" description="BTB" evidence="1">
    <location>
        <begin position="23"/>
        <end position="84"/>
    </location>
</feature>
<sequence length="84" mass="9758">MRTEFYTNLSLDFSQLLEDADDYNVNIRVGENTETKEFRAHSTILRARSPYFKRALSDSWVTIKDGVILFNKPNISPNVFTLIL</sequence>
<evidence type="ECO:0000259" key="1">
    <source>
        <dbReference type="PROSITE" id="PS50097"/>
    </source>
</evidence>
<dbReference type="SUPFAM" id="SSF54695">
    <property type="entry name" value="POZ domain"/>
    <property type="match status" value="1"/>
</dbReference>
<gene>
    <name evidence="2" type="ORF">AMORRO_LOCUS15434</name>
</gene>
<dbReference type="Pfam" id="PF00651">
    <property type="entry name" value="BTB"/>
    <property type="match status" value="1"/>
</dbReference>
<dbReference type="CDD" id="cd18186">
    <property type="entry name" value="BTB_POZ_ZBTB_KLHL-like"/>
    <property type="match status" value="1"/>
</dbReference>
<feature type="non-terminal residue" evidence="2">
    <location>
        <position position="1"/>
    </location>
</feature>
<dbReference type="OrthoDB" id="8789982at2759"/>
<dbReference type="PROSITE" id="PS50097">
    <property type="entry name" value="BTB"/>
    <property type="match status" value="1"/>
</dbReference>
<dbReference type="Proteomes" id="UP000789342">
    <property type="component" value="Unassembled WGS sequence"/>
</dbReference>
<dbReference type="InterPro" id="IPR000210">
    <property type="entry name" value="BTB/POZ_dom"/>
</dbReference>
<organism evidence="2 3">
    <name type="scientific">Acaulospora morrowiae</name>
    <dbReference type="NCBI Taxonomy" id="94023"/>
    <lineage>
        <taxon>Eukaryota</taxon>
        <taxon>Fungi</taxon>
        <taxon>Fungi incertae sedis</taxon>
        <taxon>Mucoromycota</taxon>
        <taxon>Glomeromycotina</taxon>
        <taxon>Glomeromycetes</taxon>
        <taxon>Diversisporales</taxon>
        <taxon>Acaulosporaceae</taxon>
        <taxon>Acaulospora</taxon>
    </lineage>
</organism>
<accession>A0A9N9NMX6</accession>
<dbReference type="EMBL" id="CAJVPV010036368">
    <property type="protein sequence ID" value="CAG8753080.1"/>
    <property type="molecule type" value="Genomic_DNA"/>
</dbReference>
<feature type="non-terminal residue" evidence="2">
    <location>
        <position position="84"/>
    </location>
</feature>
<evidence type="ECO:0000313" key="2">
    <source>
        <dbReference type="EMBL" id="CAG8753080.1"/>
    </source>
</evidence>
<dbReference type="Gene3D" id="3.30.710.10">
    <property type="entry name" value="Potassium Channel Kv1.1, Chain A"/>
    <property type="match status" value="1"/>
</dbReference>
<protein>
    <submittedName>
        <fullName evidence="2">7003_t:CDS:1</fullName>
    </submittedName>
</protein>
<comment type="caution">
    <text evidence="2">The sequence shown here is derived from an EMBL/GenBank/DDBJ whole genome shotgun (WGS) entry which is preliminary data.</text>
</comment>
<reference evidence="2" key="1">
    <citation type="submission" date="2021-06" db="EMBL/GenBank/DDBJ databases">
        <authorList>
            <person name="Kallberg Y."/>
            <person name="Tangrot J."/>
            <person name="Rosling A."/>
        </authorList>
    </citation>
    <scope>NUCLEOTIDE SEQUENCE</scope>
    <source>
        <strain evidence="2">CL551</strain>
    </source>
</reference>
<keyword evidence="3" id="KW-1185">Reference proteome</keyword>
<dbReference type="AlphaFoldDB" id="A0A9N9NMX6"/>
<evidence type="ECO:0000313" key="3">
    <source>
        <dbReference type="Proteomes" id="UP000789342"/>
    </source>
</evidence>